<evidence type="ECO:0000259" key="1">
    <source>
        <dbReference type="PROSITE" id="PS51459"/>
    </source>
</evidence>
<dbReference type="KEGG" id="efe:EFER_3078"/>
<evidence type="ECO:0000313" key="2">
    <source>
        <dbReference type="EMBL" id="CAQ90571.1"/>
    </source>
</evidence>
<dbReference type="PROSITE" id="PS51459">
    <property type="entry name" value="FIDO"/>
    <property type="match status" value="1"/>
</dbReference>
<accession>B7LQL1</accession>
<gene>
    <name evidence="2" type="ordered locus">EFER_3078</name>
</gene>
<name>B7LQL1_ESCF3</name>
<dbReference type="Proteomes" id="UP000000745">
    <property type="component" value="Chromosome"/>
</dbReference>
<evidence type="ECO:0000313" key="3">
    <source>
        <dbReference type="Proteomes" id="UP000000745"/>
    </source>
</evidence>
<proteinExistence type="predicted"/>
<feature type="domain" description="Fido" evidence="1">
    <location>
        <begin position="104"/>
        <end position="249"/>
    </location>
</feature>
<dbReference type="AlphaFoldDB" id="B7LQL1"/>
<sequence length="253" mass="28394">MNHAIKDPLMTTKLLDLSWNANAIPAMQIVGTRAALFTFKTHMAGFVWDAAQLENNPYTFVEVKTLLDGVTVGGHKVSDTEQVLNLADSAKKLIELVQSGRFDLDKKTFTLLHGIIARNEALEWGIFRGEGEEMHYNARVHLGELGTHFPPATEAGAPELNRIFAAGVAQIKEMPPFEGALAMFLFGAYFQFFFDGNKRTSRHMMNGWLMRHGYNPISVPAARALEFNSKMVRFYHSKDASEMMAFLVDCYQV</sequence>
<dbReference type="InterPro" id="IPR036597">
    <property type="entry name" value="Fido-like_dom_sf"/>
</dbReference>
<dbReference type="Gene3D" id="1.10.3290.10">
    <property type="entry name" value="Fido-like domain"/>
    <property type="match status" value="1"/>
</dbReference>
<dbReference type="SUPFAM" id="SSF140931">
    <property type="entry name" value="Fic-like"/>
    <property type="match status" value="1"/>
</dbReference>
<reference evidence="3" key="1">
    <citation type="journal article" date="2009" name="PLoS Genet.">
        <title>Organised genome dynamics in the Escherichia coli species results in highly diverse adaptive paths.</title>
        <authorList>
            <person name="Touchon M."/>
            <person name="Hoede C."/>
            <person name="Tenaillon O."/>
            <person name="Barbe V."/>
            <person name="Baeriswyl S."/>
            <person name="Bidet P."/>
            <person name="Bingen E."/>
            <person name="Bonacorsi S."/>
            <person name="Bouchier C."/>
            <person name="Bouvet O."/>
            <person name="Calteau A."/>
            <person name="Chiapello H."/>
            <person name="Clermont O."/>
            <person name="Cruveiller S."/>
            <person name="Danchin A."/>
            <person name="Diard M."/>
            <person name="Dossat C."/>
            <person name="Karoui M.E."/>
            <person name="Frapy E."/>
            <person name="Garry L."/>
            <person name="Ghigo J.M."/>
            <person name="Gilles A.M."/>
            <person name="Johnson J."/>
            <person name="Le Bouguenec C."/>
            <person name="Lescat M."/>
            <person name="Mangenot S."/>
            <person name="Martinez-Jehanne V."/>
            <person name="Matic I."/>
            <person name="Nassif X."/>
            <person name="Oztas S."/>
            <person name="Petit M.A."/>
            <person name="Pichon C."/>
            <person name="Rouy Z."/>
            <person name="Ruf C.S."/>
            <person name="Schneider D."/>
            <person name="Tourret J."/>
            <person name="Vacherie B."/>
            <person name="Vallenet D."/>
            <person name="Medigue C."/>
            <person name="Rocha E.P.C."/>
            <person name="Denamur E."/>
        </authorList>
    </citation>
    <scope>NUCLEOTIDE SEQUENCE [LARGE SCALE GENOMIC DNA]</scope>
    <source>
        <strain evidence="3">ATCC 35469 / DSM 13698 / BCRC 15582 / CCUG 18766 / IAM 14443 / JCM 21226 / LMG 7866 / NBRC 102419 / NCTC 12128 / CDC 0568-73</strain>
    </source>
</reference>
<keyword evidence="3" id="KW-1185">Reference proteome</keyword>
<dbReference type="InterPro" id="IPR003812">
    <property type="entry name" value="Fido"/>
</dbReference>
<dbReference type="EMBL" id="CU928158">
    <property type="protein sequence ID" value="CAQ90571.1"/>
    <property type="molecule type" value="Genomic_DNA"/>
</dbReference>
<dbReference type="HOGENOM" id="CLU_077430_0_0_6"/>
<organism evidence="2 3">
    <name type="scientific">Escherichia fergusonii (strain ATCC 35469 / DSM 13698 / CCUG 18766 / IAM 14443 / JCM 21226 / LMG 7866 / NBRC 102419 / NCTC 12128 / CDC 0568-73)</name>
    <dbReference type="NCBI Taxonomy" id="585054"/>
    <lineage>
        <taxon>Bacteria</taxon>
        <taxon>Pseudomonadati</taxon>
        <taxon>Pseudomonadota</taxon>
        <taxon>Gammaproteobacteria</taxon>
        <taxon>Enterobacterales</taxon>
        <taxon>Enterobacteriaceae</taxon>
        <taxon>Escherichia</taxon>
    </lineage>
</organism>
<protein>
    <recommendedName>
        <fullName evidence="1">Fido domain-containing protein</fullName>
    </recommendedName>
</protein>